<dbReference type="Pfam" id="PF23207">
    <property type="entry name" value="PH_SPO71"/>
    <property type="match status" value="1"/>
</dbReference>
<dbReference type="InterPro" id="IPR029217">
    <property type="entry name" value="Spo7_2_N"/>
</dbReference>
<evidence type="ECO:0000259" key="3">
    <source>
        <dbReference type="SMART" id="SM01316"/>
    </source>
</evidence>
<reference evidence="4" key="1">
    <citation type="submission" date="2022-10" db="EMBL/GenBank/DDBJ databases">
        <title>Culturing micro-colonial fungi from biological soil crusts in the Mojave desert and describing Neophaeococcomyces mojavensis, and introducing the new genera and species Taxawa tesnikishii.</title>
        <authorList>
            <person name="Kurbessoian T."/>
            <person name="Stajich J.E."/>
        </authorList>
    </citation>
    <scope>NUCLEOTIDE SEQUENCE</scope>
    <source>
        <strain evidence="4">TK_41</strain>
    </source>
</reference>
<dbReference type="PANTHER" id="PTHR28076:SF1">
    <property type="entry name" value="PROSPORE MEMBRANE ADAPTER PROTEIN SPO71"/>
    <property type="match status" value="1"/>
</dbReference>
<feature type="compositionally biased region" description="Acidic residues" evidence="1">
    <location>
        <begin position="130"/>
        <end position="143"/>
    </location>
</feature>
<dbReference type="SMART" id="SM00233">
    <property type="entry name" value="PH"/>
    <property type="match status" value="2"/>
</dbReference>
<dbReference type="SUPFAM" id="SSF50729">
    <property type="entry name" value="PH domain-like"/>
    <property type="match status" value="2"/>
</dbReference>
<comment type="caution">
    <text evidence="4">The sequence shown here is derived from an EMBL/GenBank/DDBJ whole genome shotgun (WGS) entry which is preliminary data.</text>
</comment>
<organism evidence="4 5">
    <name type="scientific">Cladophialophora chaetospira</name>
    <dbReference type="NCBI Taxonomy" id="386627"/>
    <lineage>
        <taxon>Eukaryota</taxon>
        <taxon>Fungi</taxon>
        <taxon>Dikarya</taxon>
        <taxon>Ascomycota</taxon>
        <taxon>Pezizomycotina</taxon>
        <taxon>Eurotiomycetes</taxon>
        <taxon>Chaetothyriomycetidae</taxon>
        <taxon>Chaetothyriales</taxon>
        <taxon>Herpotrichiellaceae</taxon>
        <taxon>Cladophialophora</taxon>
    </lineage>
</organism>
<dbReference type="InterPro" id="IPR040345">
    <property type="entry name" value="Mug56/Spo71"/>
</dbReference>
<feature type="compositionally biased region" description="Polar residues" evidence="1">
    <location>
        <begin position="249"/>
        <end position="262"/>
    </location>
</feature>
<dbReference type="SMART" id="SM01316">
    <property type="entry name" value="Spo7_2_N"/>
    <property type="match status" value="1"/>
</dbReference>
<evidence type="ECO:0000313" key="5">
    <source>
        <dbReference type="Proteomes" id="UP001172673"/>
    </source>
</evidence>
<dbReference type="InterPro" id="IPR039486">
    <property type="entry name" value="Mug56/Spo71_PH"/>
</dbReference>
<dbReference type="Proteomes" id="UP001172673">
    <property type="component" value="Unassembled WGS sequence"/>
</dbReference>
<dbReference type="InterPro" id="IPR057379">
    <property type="entry name" value="PH_SPO71"/>
</dbReference>
<gene>
    <name evidence="4" type="ORF">H2200_010063</name>
</gene>
<feature type="region of interest" description="Disordered" evidence="1">
    <location>
        <begin position="75"/>
        <end position="298"/>
    </location>
</feature>
<keyword evidence="5" id="KW-1185">Reference proteome</keyword>
<protein>
    <recommendedName>
        <fullName evidence="6">PH domain-containing protein</fullName>
    </recommendedName>
</protein>
<feature type="region of interest" description="Disordered" evidence="1">
    <location>
        <begin position="764"/>
        <end position="788"/>
    </location>
</feature>
<sequence length="1096" mass="124660">MSTSRVMPIGTRTSEHDFEGLEPESYTAQRLTHASAEHLHLTSRRFFIGPIPEGWLNSHRKSWYQRRVELSTYSSRRQSFQAAPDQGPHHRTLTGLTGPSTAARMSFSFPQPEDVDDRASNAGETTDMGEQTEEDEEDAEDNAVEPRDIEPVATTDIPRILGIEDENSEGEISPKAVPVPQNKGLDRTNDLLKPGPSTSGGARSAGADSYKTAHEDPFSDSKAATPVLQAQRSEHDTDDQDESPDQRFNRASLQPSTMTQDTADTRSPLLPTKGPTEASRSLRHHDPAPLDNDQTYRLGRNNTGVRFKVSEGVHKGQHKMVNKAIRAQDRVANKRLRRNTLREGTIVKMERMLVRVDLTLQQVPEEFDENESLKIETRLLEKWREFMVVARKSRKQDVDDFRLQFYNTRVIPEIDDGRTKKKPKHEIKLDPQTARANLYSSLDKTVVIWHPYKKGTRIMVMRPSSTAHSVEWYTFLRDALGWHRPTILQVNVPDLDVTLRLERPFDGLEAAGLEATDEETALAQTVAAEKAISGKIISQCLEMLAGDPEWSNVLKVWSETAKMGLAWKRYDRLEWIYGANEQKMYGTMAMARSHDLELRPKQHYPTTTYGRKGVSHEEPAPVEGFLIRLTSQKGIHKRMGKAFFKRLYFSTQNQFLLFNRPSKTTPPHPPRLATIGGSNVPSAHEIVEKTPLMYDIEPYKLHNGEISWLSSGNQDSLHRHERDAVEEARRNLANILDADGYVNMCNIRKVRTIKWGASPIDEGLETGSSSDVDFHQDVPNSRREDGTTKEIDDDRVFELLLDNGLVIRLQAYSMQTRDEWIHRLRKLVKYWKLRMSSDMDTFKSIRKANLEQLNVDEQMEAIIGQFAKKWEVSRSEASPQLYNMCGISSCRSITMSGSLFLKKRRRATFHRCQVILSGGKLLIFQSALRKTTGEQVRFIHQEKQQEVDLKDCYVYSGLIVEDDLLYTNRTFDANHPGLASLPRVYLEDGWTSADVDVMTCFVVWMNRKKGWFRTAGAAEQSSRSATGSGSEDGKSRGRTRAKLKRVGQLGVPGRGMVFKCRSRAERDHWVLSVASEIEKVVQEELEGDEGEFRFDT</sequence>
<evidence type="ECO:0008006" key="6">
    <source>
        <dbReference type="Google" id="ProtNLM"/>
    </source>
</evidence>
<dbReference type="Pfam" id="PF15407">
    <property type="entry name" value="Spo7_2_N"/>
    <property type="match status" value="1"/>
</dbReference>
<dbReference type="PANTHER" id="PTHR28076">
    <property type="entry name" value="SPORULATION-SPECIFIC PROTEIN 71"/>
    <property type="match status" value="1"/>
</dbReference>
<dbReference type="GO" id="GO:1902657">
    <property type="term" value="P:protein localization to prospore membrane"/>
    <property type="evidence" value="ECO:0007669"/>
    <property type="project" value="InterPro"/>
</dbReference>
<proteinExistence type="predicted"/>
<evidence type="ECO:0000256" key="1">
    <source>
        <dbReference type="SAM" id="MobiDB-lite"/>
    </source>
</evidence>
<dbReference type="InterPro" id="IPR001849">
    <property type="entry name" value="PH_domain"/>
</dbReference>
<accession>A0AA39CEK7</accession>
<dbReference type="AlphaFoldDB" id="A0AA39CEK7"/>
<evidence type="ECO:0000313" key="4">
    <source>
        <dbReference type="EMBL" id="KAJ9605406.1"/>
    </source>
</evidence>
<dbReference type="Pfam" id="PF15404">
    <property type="entry name" value="PH_4"/>
    <property type="match status" value="1"/>
</dbReference>
<feature type="region of interest" description="Disordered" evidence="1">
    <location>
        <begin position="1020"/>
        <end position="1042"/>
    </location>
</feature>
<feature type="domain" description="PH" evidence="2">
    <location>
        <begin position="893"/>
        <end position="1080"/>
    </location>
</feature>
<feature type="domain" description="PH" evidence="2">
    <location>
        <begin position="620"/>
        <end position="831"/>
    </location>
</feature>
<feature type="domain" description="Sporulation-specific protein 71 N-terminal" evidence="3">
    <location>
        <begin position="17"/>
        <end position="83"/>
    </location>
</feature>
<dbReference type="EMBL" id="JAPDRK010000016">
    <property type="protein sequence ID" value="KAJ9605406.1"/>
    <property type="molecule type" value="Genomic_DNA"/>
</dbReference>
<dbReference type="GO" id="GO:0005628">
    <property type="term" value="C:prospore membrane"/>
    <property type="evidence" value="ECO:0007669"/>
    <property type="project" value="TreeGrafter"/>
</dbReference>
<feature type="compositionally biased region" description="Basic and acidic residues" evidence="1">
    <location>
        <begin position="772"/>
        <end position="788"/>
    </location>
</feature>
<feature type="compositionally biased region" description="Polar residues" evidence="1">
    <location>
        <begin position="1020"/>
        <end position="1029"/>
    </location>
</feature>
<name>A0AA39CEK7_9EURO</name>
<evidence type="ECO:0000259" key="2">
    <source>
        <dbReference type="SMART" id="SM00233"/>
    </source>
</evidence>